<dbReference type="HOGENOM" id="CLU_071931_2_0_10"/>
<evidence type="ECO:0008006" key="3">
    <source>
        <dbReference type="Google" id="ProtNLM"/>
    </source>
</evidence>
<organism evidence="1 2">
    <name type="scientific">Dyadobacter fermentans (strain ATCC 700827 / DSM 18053 / CIP 107007 / KCTC 52180 / NS114)</name>
    <dbReference type="NCBI Taxonomy" id="471854"/>
    <lineage>
        <taxon>Bacteria</taxon>
        <taxon>Pseudomonadati</taxon>
        <taxon>Bacteroidota</taxon>
        <taxon>Cytophagia</taxon>
        <taxon>Cytophagales</taxon>
        <taxon>Spirosomataceae</taxon>
        <taxon>Dyadobacter</taxon>
    </lineage>
</organism>
<dbReference type="InterPro" id="IPR010686">
    <property type="entry name" value="OBAP-like"/>
</dbReference>
<proteinExistence type="predicted"/>
<dbReference type="PANTHER" id="PTHR31360:SF0">
    <property type="entry name" value="OIL BODY-ASSOCIATED PROTEIN 1B"/>
    <property type="match status" value="1"/>
</dbReference>
<dbReference type="STRING" id="471854.Dfer_1678"/>
<dbReference type="PANTHER" id="PTHR31360">
    <property type="match status" value="1"/>
</dbReference>
<sequence length="254" mass="28296">MDGIMKHRNAIICACLALVTACGGRNTSSNVEAPGDGQPAKEAVLEAGAALLQDKTPLRAFNVYLDGFHFYNGNLQAQMEAHHYVQQLNEDVYQAIIFDGNGNKAKLMGVEYIITEKLFKTLDDSEKLLWHSHHHEVSSGTLIAPGIPDIAEHELMEKLISTYGKTIHTWHTDQQRPIPVGAPMIMMGFTREGQLDKALLASRDKRFEINTEEIKKRRKDIPLPAVDPLANAWEKGKVRQLVVSSRADSAVHKH</sequence>
<dbReference type="Proteomes" id="UP000002011">
    <property type="component" value="Chromosome"/>
</dbReference>
<name>C6VTH7_DYAFD</name>
<protein>
    <recommendedName>
        <fullName evidence="3">DUF1264 domain-containing protein</fullName>
    </recommendedName>
</protein>
<gene>
    <name evidence="1" type="ordered locus">Dfer_1678</name>
</gene>
<dbReference type="KEGG" id="dfe:Dfer_1678"/>
<dbReference type="EMBL" id="CP001619">
    <property type="protein sequence ID" value="ACT92920.1"/>
    <property type="molecule type" value="Genomic_DNA"/>
</dbReference>
<dbReference type="eggNOG" id="ENOG502Z9B7">
    <property type="taxonomic scope" value="Bacteria"/>
</dbReference>
<keyword evidence="2" id="KW-1185">Reference proteome</keyword>
<dbReference type="AlphaFoldDB" id="C6VTH7"/>
<reference evidence="1 2" key="1">
    <citation type="journal article" date="2009" name="Stand. Genomic Sci.">
        <title>Complete genome sequence of Dyadobacter fermentans type strain (NS114).</title>
        <authorList>
            <person name="Lang E."/>
            <person name="Lapidus A."/>
            <person name="Chertkov O."/>
            <person name="Brettin T."/>
            <person name="Detter J.C."/>
            <person name="Han C."/>
            <person name="Copeland A."/>
            <person name="Glavina Del Rio T."/>
            <person name="Nolan M."/>
            <person name="Chen F."/>
            <person name="Lucas S."/>
            <person name="Tice H."/>
            <person name="Cheng J.F."/>
            <person name="Land M."/>
            <person name="Hauser L."/>
            <person name="Chang Y.J."/>
            <person name="Jeffries C.D."/>
            <person name="Kopitz M."/>
            <person name="Bruce D."/>
            <person name="Goodwin L."/>
            <person name="Pitluck S."/>
            <person name="Ovchinnikova G."/>
            <person name="Pati A."/>
            <person name="Ivanova N."/>
            <person name="Mavrommatis K."/>
            <person name="Chen A."/>
            <person name="Palaniappan K."/>
            <person name="Chain P."/>
            <person name="Bristow J."/>
            <person name="Eisen J.A."/>
            <person name="Markowitz V."/>
            <person name="Hugenholtz P."/>
            <person name="Goker M."/>
            <person name="Rohde M."/>
            <person name="Kyrpides N.C."/>
            <person name="Klenk H.P."/>
        </authorList>
    </citation>
    <scope>NUCLEOTIDE SEQUENCE [LARGE SCALE GENOMIC DNA]</scope>
    <source>
        <strain evidence="2">ATCC 700827 / DSM 18053 / CIP 107007 / KCTC 52180 / NS114</strain>
    </source>
</reference>
<accession>C6VTH7</accession>
<dbReference type="PROSITE" id="PS51257">
    <property type="entry name" value="PROKAR_LIPOPROTEIN"/>
    <property type="match status" value="1"/>
</dbReference>
<evidence type="ECO:0000313" key="2">
    <source>
        <dbReference type="Proteomes" id="UP000002011"/>
    </source>
</evidence>
<dbReference type="Pfam" id="PF06884">
    <property type="entry name" value="DUF1264"/>
    <property type="match status" value="1"/>
</dbReference>
<evidence type="ECO:0000313" key="1">
    <source>
        <dbReference type="EMBL" id="ACT92920.1"/>
    </source>
</evidence>